<gene>
    <name evidence="4" type="ORF">Pta02_14370</name>
</gene>
<dbReference type="Pfam" id="PF00501">
    <property type="entry name" value="AMP-binding"/>
    <property type="match status" value="1"/>
</dbReference>
<feature type="transmembrane region" description="Helical" evidence="1">
    <location>
        <begin position="832"/>
        <end position="855"/>
    </location>
</feature>
<dbReference type="Proteomes" id="UP000634476">
    <property type="component" value="Unassembled WGS sequence"/>
</dbReference>
<dbReference type="InterPro" id="IPR042099">
    <property type="entry name" value="ANL_N_sf"/>
</dbReference>
<feature type="transmembrane region" description="Helical" evidence="1">
    <location>
        <begin position="1070"/>
        <end position="1090"/>
    </location>
</feature>
<feature type="transmembrane region" description="Helical" evidence="1">
    <location>
        <begin position="867"/>
        <end position="891"/>
    </location>
</feature>
<feature type="transmembrane region" description="Helical" evidence="1">
    <location>
        <begin position="1096"/>
        <end position="1125"/>
    </location>
</feature>
<reference evidence="4" key="1">
    <citation type="submission" date="2021-01" db="EMBL/GenBank/DDBJ databases">
        <title>Whole genome shotgun sequence of Planobispora takensis NBRC 109077.</title>
        <authorList>
            <person name="Komaki H."/>
            <person name="Tamura T."/>
        </authorList>
    </citation>
    <scope>NUCLEOTIDE SEQUENCE</scope>
    <source>
        <strain evidence="4">NBRC 109077</strain>
    </source>
</reference>
<keyword evidence="1" id="KW-1133">Transmembrane helix</keyword>
<keyword evidence="1" id="KW-0472">Membrane</keyword>
<comment type="caution">
    <text evidence="4">The sequence shown here is derived from an EMBL/GenBank/DDBJ whole genome shotgun (WGS) entry which is preliminary data.</text>
</comment>
<evidence type="ECO:0000313" key="5">
    <source>
        <dbReference type="Proteomes" id="UP000634476"/>
    </source>
</evidence>
<dbReference type="Gene3D" id="3.40.50.1820">
    <property type="entry name" value="alpha/beta hydrolase"/>
    <property type="match status" value="1"/>
</dbReference>
<keyword evidence="5" id="KW-1185">Reference proteome</keyword>
<keyword evidence="1" id="KW-0812">Transmembrane</keyword>
<dbReference type="Gene3D" id="3.40.50.12780">
    <property type="entry name" value="N-terminal domain of ligase-like"/>
    <property type="match status" value="1"/>
</dbReference>
<dbReference type="InterPro" id="IPR020845">
    <property type="entry name" value="AMP-binding_CS"/>
</dbReference>
<dbReference type="GO" id="GO:0044550">
    <property type="term" value="P:secondary metabolite biosynthetic process"/>
    <property type="evidence" value="ECO:0007669"/>
    <property type="project" value="TreeGrafter"/>
</dbReference>
<accession>A0A8J3SRT4</accession>
<dbReference type="InterPro" id="IPR045851">
    <property type="entry name" value="AMP-bd_C_sf"/>
</dbReference>
<dbReference type="PANTHER" id="PTHR45527">
    <property type="entry name" value="NONRIBOSOMAL PEPTIDE SYNTHETASE"/>
    <property type="match status" value="1"/>
</dbReference>
<feature type="domain" description="AMP-dependent synthetase/ligase" evidence="2">
    <location>
        <begin position="38"/>
        <end position="363"/>
    </location>
</feature>
<dbReference type="InterPro" id="IPR029058">
    <property type="entry name" value="AB_hydrolase_fold"/>
</dbReference>
<dbReference type="InterPro" id="IPR011004">
    <property type="entry name" value="Trimer_LpxA-like_sf"/>
</dbReference>
<dbReference type="NCBIfam" id="TIGR02353">
    <property type="entry name" value="NRPS_term_dom"/>
    <property type="match status" value="1"/>
</dbReference>
<dbReference type="PROSITE" id="PS00455">
    <property type="entry name" value="AMP_BINDING"/>
    <property type="match status" value="1"/>
</dbReference>
<evidence type="ECO:0000256" key="1">
    <source>
        <dbReference type="SAM" id="Phobius"/>
    </source>
</evidence>
<sequence>MHSAPALIEHAPVKPTPARALFPGGPAPATRTLLDVLDETVRRCPGATALDDGRIRLDYLGLRAEAERLAGELRQAGIGRGDRVGVRVPSGTTGLYVAILAVLTAGAAYVPVDADDPDERAELVFSEARVAAVITEGEKIVVHDPWSRQAAAAERPGPDDDAWIIFTSGSTGKPKGVAVSHRSAAAFVDAEAGLFLQHEPIGPGDRVLAGLSVAFDASCEEMWLAWRYGACLVAAPRALVRTGMDLGPWLVEMGITVVSTVPTLAALWPAETLDDVRLLIFGGEACPPELAERLAVPGREVWNTYGPTEATVVACAAPLTGQGPVRIGLPLDGWDLAVVGQDGEPVAMGGTGELVIGGVGLARYLDPVKDAEKYAPLESLGWERAYRSGDLVRAEPEGLLFCGRADEQVKLGGRRIELGEVDAALQALPGVSGAAAAVRTTGGGHQLLVGYVVAGEDFDQREAGDRLREALPAALVPRIALVDALPTRTSGKIDRDALPWPLPGSAVQESGPDAAADADPWVVERWRDVLGVTAGDFFAEGGTSLAAARLVAALRERYPAVTVGDVYDNPTLGELAAHLGAPQAPQAAGEERAVAPMPRRAAIAQAALTVPLLTVGALRWVVGLAVFGNLSGVSWAPTAPWWQIALGALLFVTPAGRIALAAAGARSLLRGLRPGTHPRGGAVHLRLWFAERLAERLGVAEISSAPWLTHYARALGAQVGADADLHSAPPITGMLRLGRNAAVEPEVDLSGYWVDGDLVHVGEIRIGAGATVGARSTLLPGARVGKNAQILPGSAVAGAVPSGQRWAGVPAVRTGKARQFADRPPRSRRWEAVYGVSALALGLLPLAAAVPGLLLLARGTTLTEVLYAVPLATVASMAAFALTVLVTVRLLSIGLSAGLHPVHGRQAWQAWATGRLMSMARSWLFPLYASMATPVWLRALGMKVGRDAELSTVLALPSMTSVGEGAFLADDTMVAPYELEGGFFRVGRVRIGKRAFLGNSGMTAPGRKVPKDGLVAVLSAAPKKARAGSSYLGMPPVELRRTAGETDRSRTYDPPAHLKAARAAVELCRLLPAMGTLALAVLVAAALAWITSMYGFAAAALSAGIVAAGAGVLAAAVTTAAKWVLVGRISAGDRPLWSPFVWRNELADNFVEVLAAPWFARPWLGTAPFNAWLRSMGARIGRGVWCETYWLPEIDLVSLGDGVSVNRGCVLQTHLFHDRVMSIDTVLLRNGATLGPHGVILPAAAIGENTTVGPASLVMRGESVPRGTRWFGNPIAAWTARTQRT</sequence>
<dbReference type="SUPFAM" id="SSF47336">
    <property type="entry name" value="ACP-like"/>
    <property type="match status" value="1"/>
</dbReference>
<evidence type="ECO:0000313" key="4">
    <source>
        <dbReference type="EMBL" id="GIH99428.1"/>
    </source>
</evidence>
<feature type="domain" description="Carrier" evidence="3">
    <location>
        <begin position="521"/>
        <end position="579"/>
    </location>
</feature>
<dbReference type="InterPro" id="IPR010071">
    <property type="entry name" value="AA_adenyl_dom"/>
</dbReference>
<dbReference type="InterPro" id="IPR036736">
    <property type="entry name" value="ACP-like_sf"/>
</dbReference>
<feature type="transmembrane region" description="Helical" evidence="1">
    <location>
        <begin position="641"/>
        <end position="663"/>
    </location>
</feature>
<organism evidence="4 5">
    <name type="scientific">Planobispora takensis</name>
    <dbReference type="NCBI Taxonomy" id="1367882"/>
    <lineage>
        <taxon>Bacteria</taxon>
        <taxon>Bacillati</taxon>
        <taxon>Actinomycetota</taxon>
        <taxon>Actinomycetes</taxon>
        <taxon>Streptosporangiales</taxon>
        <taxon>Streptosporangiaceae</taxon>
        <taxon>Planobispora</taxon>
    </lineage>
</organism>
<proteinExistence type="predicted"/>
<dbReference type="SUPFAM" id="SSF56801">
    <property type="entry name" value="Acetyl-CoA synthetase-like"/>
    <property type="match status" value="1"/>
</dbReference>
<dbReference type="Gene3D" id="2.160.10.10">
    <property type="entry name" value="Hexapeptide repeat proteins"/>
    <property type="match status" value="2"/>
</dbReference>
<dbReference type="CDD" id="cd05930">
    <property type="entry name" value="A_NRPS"/>
    <property type="match status" value="1"/>
</dbReference>
<evidence type="ECO:0000259" key="3">
    <source>
        <dbReference type="Pfam" id="PF00550"/>
    </source>
</evidence>
<name>A0A8J3SRT4_9ACTN</name>
<dbReference type="Gene3D" id="3.30.300.30">
    <property type="match status" value="1"/>
</dbReference>
<dbReference type="SUPFAM" id="SSF51161">
    <property type="entry name" value="Trimeric LpxA-like enzymes"/>
    <property type="match status" value="3"/>
</dbReference>
<dbReference type="InterPro" id="IPR000873">
    <property type="entry name" value="AMP-dep_synth/lig_dom"/>
</dbReference>
<dbReference type="InterPro" id="IPR012728">
    <property type="entry name" value="Pls/PosA_C"/>
</dbReference>
<dbReference type="Pfam" id="PF00550">
    <property type="entry name" value="PP-binding"/>
    <property type="match status" value="1"/>
</dbReference>
<dbReference type="GO" id="GO:0031177">
    <property type="term" value="F:phosphopantetheine binding"/>
    <property type="evidence" value="ECO:0007669"/>
    <property type="project" value="TreeGrafter"/>
</dbReference>
<dbReference type="NCBIfam" id="TIGR01733">
    <property type="entry name" value="AA-adenyl-dom"/>
    <property type="match status" value="1"/>
</dbReference>
<dbReference type="GO" id="GO:0005737">
    <property type="term" value="C:cytoplasm"/>
    <property type="evidence" value="ECO:0007669"/>
    <property type="project" value="TreeGrafter"/>
</dbReference>
<protein>
    <submittedName>
        <fullName evidence="4">Amino acid adenylation protein</fullName>
    </submittedName>
</protein>
<dbReference type="PANTHER" id="PTHR45527:SF1">
    <property type="entry name" value="FATTY ACID SYNTHASE"/>
    <property type="match status" value="1"/>
</dbReference>
<dbReference type="GO" id="GO:0043041">
    <property type="term" value="P:amino acid activation for nonribosomal peptide biosynthetic process"/>
    <property type="evidence" value="ECO:0007669"/>
    <property type="project" value="TreeGrafter"/>
</dbReference>
<dbReference type="InterPro" id="IPR009081">
    <property type="entry name" value="PP-bd_ACP"/>
</dbReference>
<evidence type="ECO:0000259" key="2">
    <source>
        <dbReference type="Pfam" id="PF00501"/>
    </source>
</evidence>
<dbReference type="EMBL" id="BOOK01000008">
    <property type="protein sequence ID" value="GIH99428.1"/>
    <property type="molecule type" value="Genomic_DNA"/>
</dbReference>